<dbReference type="SUPFAM" id="SSF47943">
    <property type="entry name" value="Retrovirus capsid protein, N-terminal core domain"/>
    <property type="match status" value="1"/>
</dbReference>
<reference evidence="2" key="1">
    <citation type="submission" date="2017-11" db="EMBL/GenBank/DDBJ databases">
        <authorList>
            <person name="Lima N.C."/>
            <person name="Parody-Merino A.M."/>
            <person name="Battley P.F."/>
            <person name="Fidler A.E."/>
            <person name="Prosdocimi F."/>
        </authorList>
    </citation>
    <scope>NUCLEOTIDE SEQUENCE [LARGE SCALE GENOMIC DNA]</scope>
</reference>
<dbReference type="EMBL" id="KZ509338">
    <property type="protein sequence ID" value="PKU34194.1"/>
    <property type="molecule type" value="Genomic_DNA"/>
</dbReference>
<organism evidence="1 2">
    <name type="scientific">Limosa lapponica baueri</name>
    <dbReference type="NCBI Taxonomy" id="1758121"/>
    <lineage>
        <taxon>Eukaryota</taxon>
        <taxon>Metazoa</taxon>
        <taxon>Chordata</taxon>
        <taxon>Craniata</taxon>
        <taxon>Vertebrata</taxon>
        <taxon>Euteleostomi</taxon>
        <taxon>Archelosauria</taxon>
        <taxon>Archosauria</taxon>
        <taxon>Dinosauria</taxon>
        <taxon>Saurischia</taxon>
        <taxon>Theropoda</taxon>
        <taxon>Coelurosauria</taxon>
        <taxon>Aves</taxon>
        <taxon>Neognathae</taxon>
        <taxon>Neoaves</taxon>
        <taxon>Charadriiformes</taxon>
        <taxon>Scolopacidae</taxon>
        <taxon>Limosa</taxon>
    </lineage>
</organism>
<keyword evidence="2" id="KW-1185">Reference proteome</keyword>
<dbReference type="AlphaFoldDB" id="A0A2I0TK55"/>
<accession>A0A2I0TK55</accession>
<dbReference type="PANTHER" id="PTHR33166">
    <property type="entry name" value="GAG_P30 DOMAIN-CONTAINING PROTEIN"/>
    <property type="match status" value="1"/>
</dbReference>
<gene>
    <name evidence="1" type="ORF">llap_15495</name>
</gene>
<dbReference type="OrthoDB" id="9422159at2759"/>
<name>A0A2I0TK55_LIMLA</name>
<protein>
    <recommendedName>
        <fullName evidence="3">Core shell protein Gag P30 domain-containing protein</fullName>
    </recommendedName>
</protein>
<reference evidence="2" key="2">
    <citation type="submission" date="2017-12" db="EMBL/GenBank/DDBJ databases">
        <title>Genome sequence of the Bar-tailed Godwit (Limosa lapponica baueri).</title>
        <authorList>
            <person name="Lima N.C.B."/>
            <person name="Parody-Merino A.M."/>
            <person name="Battley P.F."/>
            <person name="Fidler A.E."/>
            <person name="Prosdocimi F."/>
        </authorList>
    </citation>
    <scope>NUCLEOTIDE SEQUENCE [LARGE SCALE GENOMIC DNA]</scope>
</reference>
<sequence>MGPTGSTQIKVPFSMNDLDSWKEIVKGYWDDLIGVTKRYELIVKNQDPDWKDIDIMLDALTETEKQLILKMAQTYVQAQITASNLPGNVDNYVP</sequence>
<dbReference type="Gene3D" id="1.10.375.10">
    <property type="entry name" value="Human Immunodeficiency Virus Type 1 Capsid Protein"/>
    <property type="match status" value="1"/>
</dbReference>
<evidence type="ECO:0008006" key="3">
    <source>
        <dbReference type="Google" id="ProtNLM"/>
    </source>
</evidence>
<proteinExistence type="predicted"/>
<evidence type="ECO:0000313" key="1">
    <source>
        <dbReference type="EMBL" id="PKU34194.1"/>
    </source>
</evidence>
<evidence type="ECO:0000313" key="2">
    <source>
        <dbReference type="Proteomes" id="UP000233556"/>
    </source>
</evidence>
<dbReference type="GO" id="GO:0016032">
    <property type="term" value="P:viral process"/>
    <property type="evidence" value="ECO:0007669"/>
    <property type="project" value="InterPro"/>
</dbReference>
<dbReference type="Proteomes" id="UP000233556">
    <property type="component" value="Unassembled WGS sequence"/>
</dbReference>
<dbReference type="InterPro" id="IPR050462">
    <property type="entry name" value="Retroviral_Gag-Pol_poly"/>
</dbReference>
<dbReference type="InterPro" id="IPR008919">
    <property type="entry name" value="Retrov_capsid_N"/>
</dbReference>